<keyword evidence="3" id="KW-1185">Reference proteome</keyword>
<reference evidence="3" key="1">
    <citation type="journal article" date="2019" name="Int. J. Syst. Evol. Microbiol.">
        <title>The Global Catalogue of Microorganisms (GCM) 10K type strain sequencing project: providing services to taxonomists for standard genome sequencing and annotation.</title>
        <authorList>
            <consortium name="The Broad Institute Genomics Platform"/>
            <consortium name="The Broad Institute Genome Sequencing Center for Infectious Disease"/>
            <person name="Wu L."/>
            <person name="Ma J."/>
        </authorList>
    </citation>
    <scope>NUCLEOTIDE SEQUENCE [LARGE SCALE GENOMIC DNA]</scope>
    <source>
        <strain evidence="3">CCM 8930</strain>
    </source>
</reference>
<dbReference type="SUPFAM" id="SSF47413">
    <property type="entry name" value="lambda repressor-like DNA-binding domains"/>
    <property type="match status" value="1"/>
</dbReference>
<protein>
    <submittedName>
        <fullName evidence="2">Helix-turn-helix domain-containing protein</fullName>
    </submittedName>
</protein>
<dbReference type="EMBL" id="JBHSSE010000011">
    <property type="protein sequence ID" value="MFC6201249.1"/>
    <property type="molecule type" value="Genomic_DNA"/>
</dbReference>
<proteinExistence type="predicted"/>
<dbReference type="PANTHER" id="PTHR37301">
    <property type="entry name" value="DNA-BINDING PROTEIN-RELATED"/>
    <property type="match status" value="1"/>
</dbReference>
<feature type="domain" description="HTH cro/C1-type" evidence="1">
    <location>
        <begin position="6"/>
        <end position="61"/>
    </location>
</feature>
<sequence length="210" mass="23636">MISNKLATLMAERKIKATRLSSDTGIARSTISSLTNNDSKMIQFDTINTLCQYLNVTPADFFIYSPYDVSIDIETTKVDAYSYTNEVLEWEQKVQVYEADVFAKFTKRGQTISVVEMSAKLDSPVTHKGAEDFPLDENDEIDINIDDSSSPTFQEAWDKYFSEIELLSSLETKFRQILQEKVTAALNTASDSTDFSSWTVSTLGLPVLPF</sequence>
<gene>
    <name evidence="2" type="ORF">ACFP1L_04980</name>
</gene>
<organism evidence="2 3">
    <name type="scientific">Lactiplantibacillus nangangensis</name>
    <dbReference type="NCBI Taxonomy" id="2559917"/>
    <lineage>
        <taxon>Bacteria</taxon>
        <taxon>Bacillati</taxon>
        <taxon>Bacillota</taxon>
        <taxon>Bacilli</taxon>
        <taxon>Lactobacillales</taxon>
        <taxon>Lactobacillaceae</taxon>
        <taxon>Lactiplantibacillus</taxon>
    </lineage>
</organism>
<evidence type="ECO:0000313" key="3">
    <source>
        <dbReference type="Proteomes" id="UP001596171"/>
    </source>
</evidence>
<dbReference type="RefSeq" id="WP_137615912.1">
    <property type="nucleotide sequence ID" value="NZ_BJDI01000004.1"/>
</dbReference>
<dbReference type="PROSITE" id="PS50943">
    <property type="entry name" value="HTH_CROC1"/>
    <property type="match status" value="1"/>
</dbReference>
<dbReference type="SMART" id="SM00530">
    <property type="entry name" value="HTH_XRE"/>
    <property type="match status" value="1"/>
</dbReference>
<name>A0ABW1SIY0_9LACO</name>
<evidence type="ECO:0000313" key="2">
    <source>
        <dbReference type="EMBL" id="MFC6201249.1"/>
    </source>
</evidence>
<dbReference type="InterPro" id="IPR010982">
    <property type="entry name" value="Lambda_DNA-bd_dom_sf"/>
</dbReference>
<dbReference type="Pfam" id="PF13443">
    <property type="entry name" value="HTH_26"/>
    <property type="match status" value="1"/>
</dbReference>
<dbReference type="PANTHER" id="PTHR37301:SF1">
    <property type="entry name" value="DNA-BINDING PROTEIN"/>
    <property type="match status" value="1"/>
</dbReference>
<dbReference type="CDD" id="cd00093">
    <property type="entry name" value="HTH_XRE"/>
    <property type="match status" value="1"/>
</dbReference>
<dbReference type="Gene3D" id="1.10.260.40">
    <property type="entry name" value="lambda repressor-like DNA-binding domains"/>
    <property type="match status" value="1"/>
</dbReference>
<dbReference type="Proteomes" id="UP001596171">
    <property type="component" value="Unassembled WGS sequence"/>
</dbReference>
<comment type="caution">
    <text evidence="2">The sequence shown here is derived from an EMBL/GenBank/DDBJ whole genome shotgun (WGS) entry which is preliminary data.</text>
</comment>
<dbReference type="InterPro" id="IPR001387">
    <property type="entry name" value="Cro/C1-type_HTH"/>
</dbReference>
<evidence type="ECO:0000259" key="1">
    <source>
        <dbReference type="PROSITE" id="PS50943"/>
    </source>
</evidence>
<accession>A0ABW1SIY0</accession>